<comment type="similarity">
    <text evidence="3">Belongs to the FliM family.</text>
</comment>
<evidence type="ECO:0000313" key="13">
    <source>
        <dbReference type="EMBL" id="REF86121.1"/>
    </source>
</evidence>
<dbReference type="InterPro" id="IPR001689">
    <property type="entry name" value="Flag_FliM"/>
</dbReference>
<evidence type="ECO:0000256" key="11">
    <source>
        <dbReference type="ARBA" id="ARBA00025044"/>
    </source>
</evidence>
<dbReference type="GO" id="GO:0009425">
    <property type="term" value="C:bacterial-type flagellum basal body"/>
    <property type="evidence" value="ECO:0007669"/>
    <property type="project" value="UniProtKB-SubCell"/>
</dbReference>
<dbReference type="InterPro" id="IPR028976">
    <property type="entry name" value="CheC-like_sf"/>
</dbReference>
<dbReference type="GO" id="GO:0050918">
    <property type="term" value="P:positive chemotaxis"/>
    <property type="evidence" value="ECO:0007669"/>
    <property type="project" value="TreeGrafter"/>
</dbReference>
<protein>
    <recommendedName>
        <fullName evidence="4">Flagellar motor switch protein FliM</fullName>
    </recommendedName>
</protein>
<dbReference type="InterPro" id="IPR001543">
    <property type="entry name" value="FliN-like_C"/>
</dbReference>
<evidence type="ECO:0000313" key="14">
    <source>
        <dbReference type="Proteomes" id="UP000256900"/>
    </source>
</evidence>
<dbReference type="PANTHER" id="PTHR30034:SF3">
    <property type="entry name" value="FLAGELLAR MOTOR SWITCH PROTEIN FLIM"/>
    <property type="match status" value="1"/>
</dbReference>
<keyword evidence="13" id="KW-0966">Cell projection</keyword>
<evidence type="ECO:0000256" key="7">
    <source>
        <dbReference type="ARBA" id="ARBA00022519"/>
    </source>
</evidence>
<evidence type="ECO:0000256" key="3">
    <source>
        <dbReference type="ARBA" id="ARBA00011049"/>
    </source>
</evidence>
<evidence type="ECO:0000256" key="9">
    <source>
        <dbReference type="ARBA" id="ARBA00023136"/>
    </source>
</evidence>
<evidence type="ECO:0000259" key="12">
    <source>
        <dbReference type="Pfam" id="PF01052"/>
    </source>
</evidence>
<dbReference type="Proteomes" id="UP000256900">
    <property type="component" value="Unassembled WGS sequence"/>
</dbReference>
<feature type="domain" description="Flagellar motor switch protein FliN-like C-terminal" evidence="12">
    <location>
        <begin position="233"/>
        <end position="303"/>
    </location>
</feature>
<evidence type="ECO:0000256" key="1">
    <source>
        <dbReference type="ARBA" id="ARBA00004117"/>
    </source>
</evidence>
<dbReference type="EMBL" id="QUMO01000003">
    <property type="protein sequence ID" value="REF86121.1"/>
    <property type="molecule type" value="Genomic_DNA"/>
</dbReference>
<dbReference type="Pfam" id="PF01052">
    <property type="entry name" value="FliMN_C"/>
    <property type="match status" value="1"/>
</dbReference>
<accession>A0A3D9YWP4</accession>
<comment type="function">
    <text evidence="11">FliM is one of three proteins (FliG, FliN, FliM) that forms the rotor-mounted switch complex (C ring), located at the base of the basal body. This complex interacts with the CheY and CheZ chemotaxis proteins, in addition to contacting components of the motor that determine the direction of flagellar rotation.</text>
</comment>
<evidence type="ECO:0000256" key="6">
    <source>
        <dbReference type="ARBA" id="ARBA00022500"/>
    </source>
</evidence>
<dbReference type="AlphaFoldDB" id="A0A3D9YWP4"/>
<organism evidence="13 14">
    <name type="scientific">Methylovirgula ligni</name>
    <dbReference type="NCBI Taxonomy" id="569860"/>
    <lineage>
        <taxon>Bacteria</taxon>
        <taxon>Pseudomonadati</taxon>
        <taxon>Pseudomonadota</taxon>
        <taxon>Alphaproteobacteria</taxon>
        <taxon>Hyphomicrobiales</taxon>
        <taxon>Beijerinckiaceae</taxon>
        <taxon>Methylovirgula</taxon>
    </lineage>
</organism>
<name>A0A3D9YWP4_9HYPH</name>
<dbReference type="PANTHER" id="PTHR30034">
    <property type="entry name" value="FLAGELLAR MOTOR SWITCH PROTEIN FLIM"/>
    <property type="match status" value="1"/>
</dbReference>
<evidence type="ECO:0000256" key="2">
    <source>
        <dbReference type="ARBA" id="ARBA00004417"/>
    </source>
</evidence>
<evidence type="ECO:0000256" key="10">
    <source>
        <dbReference type="ARBA" id="ARBA00023143"/>
    </source>
</evidence>
<sequence>MTHRGKASTEADAHMSAPERLFDSAGVSLDRMPMLRVIFDRLAMQCSENARQLSTAPAYFSVHSIKTERIGKILEAAEGKAVVAVLHVQAWDARIMVGLDNKLIFALVEALFGGDGSESPYIENRALTNIEMRVAQKAFDLITRALHKAFSVIEETHFKFERVETRMDFAVVAPRNNFAVLAKLNLRILGRAGEFFVAIPQAALNPIRQSLTADRSNDAATPDPRWSKQIKTEVGKAEVMVQAIIEEDGFTLGDIAALKVGNVLQLKATPKSRVKLECNSEPLFWCQLGQAEGKYTLRVDDIVDAEQEFLDGLVNH</sequence>
<dbReference type="GO" id="GO:0005886">
    <property type="term" value="C:plasma membrane"/>
    <property type="evidence" value="ECO:0007669"/>
    <property type="project" value="UniProtKB-SubCell"/>
</dbReference>
<keyword evidence="5" id="KW-1003">Cell membrane</keyword>
<keyword evidence="6" id="KW-0145">Chemotaxis</keyword>
<comment type="caution">
    <text evidence="13">The sequence shown here is derived from an EMBL/GenBank/DDBJ whole genome shotgun (WGS) entry which is preliminary data.</text>
</comment>
<keyword evidence="10" id="KW-0975">Bacterial flagellum</keyword>
<dbReference type="SUPFAM" id="SSF103039">
    <property type="entry name" value="CheC-like"/>
    <property type="match status" value="1"/>
</dbReference>
<dbReference type="RefSeq" id="WP_245411284.1">
    <property type="nucleotide sequence ID" value="NZ_CP025086.1"/>
</dbReference>
<dbReference type="SUPFAM" id="SSF101801">
    <property type="entry name" value="Surface presentation of antigens (SPOA)"/>
    <property type="match status" value="1"/>
</dbReference>
<gene>
    <name evidence="13" type="ORF">DES32_2166</name>
</gene>
<dbReference type="CDD" id="cd17908">
    <property type="entry name" value="FliM"/>
    <property type="match status" value="1"/>
</dbReference>
<reference evidence="13 14" key="1">
    <citation type="submission" date="2018-08" db="EMBL/GenBank/DDBJ databases">
        <title>Genomic Encyclopedia of Type Strains, Phase IV (KMG-IV): sequencing the most valuable type-strain genomes for metagenomic binning, comparative biology and taxonomic classification.</title>
        <authorList>
            <person name="Goeker M."/>
        </authorList>
    </citation>
    <scope>NUCLEOTIDE SEQUENCE [LARGE SCALE GENOMIC DNA]</scope>
    <source>
        <strain evidence="13 14">BW863</strain>
    </source>
</reference>
<dbReference type="GO" id="GO:0003774">
    <property type="term" value="F:cytoskeletal motor activity"/>
    <property type="evidence" value="ECO:0007669"/>
    <property type="project" value="InterPro"/>
</dbReference>
<evidence type="ECO:0000256" key="4">
    <source>
        <dbReference type="ARBA" id="ARBA00021898"/>
    </source>
</evidence>
<evidence type="ECO:0000256" key="5">
    <source>
        <dbReference type="ARBA" id="ARBA00022475"/>
    </source>
</evidence>
<dbReference type="Gene3D" id="2.30.330.10">
    <property type="entry name" value="SpoA-like"/>
    <property type="match status" value="1"/>
</dbReference>
<keyword evidence="13" id="KW-0969">Cilium</keyword>
<keyword evidence="13" id="KW-0282">Flagellum</keyword>
<keyword evidence="14" id="KW-1185">Reference proteome</keyword>
<keyword evidence="7" id="KW-0997">Cell inner membrane</keyword>
<evidence type="ECO:0000256" key="8">
    <source>
        <dbReference type="ARBA" id="ARBA00022779"/>
    </source>
</evidence>
<dbReference type="GO" id="GO:0071978">
    <property type="term" value="P:bacterial-type flagellum-dependent swarming motility"/>
    <property type="evidence" value="ECO:0007669"/>
    <property type="project" value="TreeGrafter"/>
</dbReference>
<comment type="subcellular location">
    <subcellularLocation>
        <location evidence="1">Bacterial flagellum basal body</location>
    </subcellularLocation>
    <subcellularLocation>
        <location evidence="2">Cell inner membrane</location>
        <topology evidence="2">Peripheral membrane protein</topology>
    </subcellularLocation>
</comment>
<dbReference type="Pfam" id="PF02154">
    <property type="entry name" value="FliM"/>
    <property type="match status" value="1"/>
</dbReference>
<dbReference type="Gene3D" id="3.40.1550.10">
    <property type="entry name" value="CheC-like"/>
    <property type="match status" value="1"/>
</dbReference>
<keyword evidence="8" id="KW-0283">Flagellar rotation</keyword>
<keyword evidence="9" id="KW-0472">Membrane</keyword>
<dbReference type="InterPro" id="IPR036429">
    <property type="entry name" value="SpoA-like_sf"/>
</dbReference>
<proteinExistence type="inferred from homology"/>